<organism evidence="2 3">
    <name type="scientific">Cryobacterium psychrotolerans</name>
    <dbReference type="NCBI Taxonomy" id="386301"/>
    <lineage>
        <taxon>Bacteria</taxon>
        <taxon>Bacillati</taxon>
        <taxon>Actinomycetota</taxon>
        <taxon>Actinomycetes</taxon>
        <taxon>Micrococcales</taxon>
        <taxon>Microbacteriaceae</taxon>
        <taxon>Cryobacterium</taxon>
    </lineage>
</organism>
<proteinExistence type="predicted"/>
<keyword evidence="1" id="KW-0812">Transmembrane</keyword>
<dbReference type="NCBIfam" id="NF046117">
    <property type="entry name" value="SCO4848_fam"/>
    <property type="match status" value="1"/>
</dbReference>
<accession>A0A1G9E2Z4</accession>
<name>A0A1G9E2Z4_9MICO</name>
<dbReference type="RefSeq" id="WP_092323728.1">
    <property type="nucleotide sequence ID" value="NZ_FNFU01000011.1"/>
</dbReference>
<keyword evidence="1" id="KW-0472">Membrane</keyword>
<dbReference type="InterPro" id="IPR058061">
    <property type="entry name" value="SCO4848-like"/>
</dbReference>
<dbReference type="EMBL" id="FNFU01000011">
    <property type="protein sequence ID" value="SDK70450.1"/>
    <property type="molecule type" value="Genomic_DNA"/>
</dbReference>
<sequence>MPTTLAVLLIINAAWAFIVWPQFFRRVRRDERARDAAGRPTRFLVVHAVLIGISLLLAVVSVVVATIFLITG</sequence>
<feature type="transmembrane region" description="Helical" evidence="1">
    <location>
        <begin position="6"/>
        <end position="24"/>
    </location>
</feature>
<dbReference type="Pfam" id="PF26606">
    <property type="entry name" value="SCO4848"/>
    <property type="match status" value="1"/>
</dbReference>
<reference evidence="2 3" key="1">
    <citation type="submission" date="2016-10" db="EMBL/GenBank/DDBJ databases">
        <authorList>
            <person name="de Groot N.N."/>
        </authorList>
    </citation>
    <scope>NUCLEOTIDE SEQUENCE [LARGE SCALE GENOMIC DNA]</scope>
    <source>
        <strain evidence="2 3">CGMCC 1.5382</strain>
    </source>
</reference>
<keyword evidence="3" id="KW-1185">Reference proteome</keyword>
<feature type="transmembrane region" description="Helical" evidence="1">
    <location>
        <begin position="44"/>
        <end position="70"/>
    </location>
</feature>
<protein>
    <recommendedName>
        <fullName evidence="4">Integral membrane protein</fullName>
    </recommendedName>
</protein>
<evidence type="ECO:0008006" key="4">
    <source>
        <dbReference type="Google" id="ProtNLM"/>
    </source>
</evidence>
<keyword evidence="1" id="KW-1133">Transmembrane helix</keyword>
<dbReference type="AlphaFoldDB" id="A0A1G9E2Z4"/>
<dbReference type="STRING" id="386301.SAMN05216282_1116"/>
<dbReference type="Proteomes" id="UP000198701">
    <property type="component" value="Unassembled WGS sequence"/>
</dbReference>
<gene>
    <name evidence="2" type="ORF">SAMN05216282_1116</name>
</gene>
<evidence type="ECO:0000256" key="1">
    <source>
        <dbReference type="SAM" id="Phobius"/>
    </source>
</evidence>
<evidence type="ECO:0000313" key="2">
    <source>
        <dbReference type="EMBL" id="SDK70450.1"/>
    </source>
</evidence>
<evidence type="ECO:0000313" key="3">
    <source>
        <dbReference type="Proteomes" id="UP000198701"/>
    </source>
</evidence>